<evidence type="ECO:0000256" key="7">
    <source>
        <dbReference type="ARBA" id="ARBA00023163"/>
    </source>
</evidence>
<dbReference type="Proteomes" id="UP000711047">
    <property type="component" value="Unassembled WGS sequence"/>
</dbReference>
<keyword evidence="12" id="KW-1185">Reference proteome</keyword>
<dbReference type="InterPro" id="IPR009057">
    <property type="entry name" value="Homeodomain-like_sf"/>
</dbReference>
<feature type="modified residue" description="4-aspartylphosphate" evidence="8">
    <location>
        <position position="56"/>
    </location>
</feature>
<keyword evidence="2" id="KW-0963">Cytoplasm</keyword>
<comment type="caution">
    <text evidence="11">The sequence shown here is derived from an EMBL/GenBank/DDBJ whole genome shotgun (WGS) entry which is preliminary data.</text>
</comment>
<protein>
    <submittedName>
        <fullName evidence="11">Response regulator</fullName>
    </submittedName>
</protein>
<dbReference type="InterPro" id="IPR051552">
    <property type="entry name" value="HptR"/>
</dbReference>
<feature type="domain" description="HTH araC/xylS-type" evidence="9">
    <location>
        <begin position="292"/>
        <end position="390"/>
    </location>
</feature>
<keyword evidence="3 8" id="KW-0597">Phosphoprotein</keyword>
<accession>A0ABX2DJ55</accession>
<keyword evidence="5" id="KW-0805">Transcription regulation</keyword>
<reference evidence="11 12" key="1">
    <citation type="submission" date="2020-05" db="EMBL/GenBank/DDBJ databases">
        <title>Paenibacillus glebae, sp. nov., Paenibacillus humi sp. nov., Paenibacillus pedi sp. nov., Paenibacillus terrestris sp. nov. and Paenibacillus terricola sp. nov., isolated from a forest top soil sample.</title>
        <authorList>
            <person name="Qi S."/>
            <person name="Carlier A."/>
            <person name="Cnockaert M."/>
            <person name="Vandamme P."/>
        </authorList>
    </citation>
    <scope>NUCLEOTIDE SEQUENCE [LARGE SCALE GENOMIC DNA]</scope>
    <source>
        <strain evidence="11 12">LMG 29502</strain>
    </source>
</reference>
<dbReference type="PROSITE" id="PS50110">
    <property type="entry name" value="RESPONSE_REGULATORY"/>
    <property type="match status" value="1"/>
</dbReference>
<dbReference type="PROSITE" id="PS01124">
    <property type="entry name" value="HTH_ARAC_FAMILY_2"/>
    <property type="match status" value="1"/>
</dbReference>
<dbReference type="PRINTS" id="PR00032">
    <property type="entry name" value="HTHARAC"/>
</dbReference>
<feature type="domain" description="Response regulatory" evidence="10">
    <location>
        <begin position="4"/>
        <end position="121"/>
    </location>
</feature>
<keyword evidence="7" id="KW-0804">Transcription</keyword>
<evidence type="ECO:0000256" key="4">
    <source>
        <dbReference type="ARBA" id="ARBA00023012"/>
    </source>
</evidence>
<gene>
    <name evidence="11" type="ORF">HQN87_04850</name>
</gene>
<dbReference type="InterPro" id="IPR011006">
    <property type="entry name" value="CheY-like_superfamily"/>
</dbReference>
<dbReference type="SMART" id="SM00342">
    <property type="entry name" value="HTH_ARAC"/>
    <property type="match status" value="1"/>
</dbReference>
<evidence type="ECO:0000313" key="12">
    <source>
        <dbReference type="Proteomes" id="UP000711047"/>
    </source>
</evidence>
<evidence type="ECO:0000256" key="6">
    <source>
        <dbReference type="ARBA" id="ARBA00023125"/>
    </source>
</evidence>
<dbReference type="InterPro" id="IPR020449">
    <property type="entry name" value="Tscrpt_reg_AraC-type_HTH"/>
</dbReference>
<dbReference type="Gene3D" id="1.10.10.60">
    <property type="entry name" value="Homeodomain-like"/>
    <property type="match status" value="2"/>
</dbReference>
<evidence type="ECO:0000259" key="9">
    <source>
        <dbReference type="PROSITE" id="PS01124"/>
    </source>
</evidence>
<organism evidence="11 12">
    <name type="scientific">Paenibacillus tritici</name>
    <dbReference type="NCBI Taxonomy" id="1873425"/>
    <lineage>
        <taxon>Bacteria</taxon>
        <taxon>Bacillati</taxon>
        <taxon>Bacillota</taxon>
        <taxon>Bacilli</taxon>
        <taxon>Bacillales</taxon>
        <taxon>Paenibacillaceae</taxon>
        <taxon>Paenibacillus</taxon>
    </lineage>
</organism>
<evidence type="ECO:0000313" key="11">
    <source>
        <dbReference type="EMBL" id="NQX44652.1"/>
    </source>
</evidence>
<dbReference type="CDD" id="cd17536">
    <property type="entry name" value="REC_YesN-like"/>
    <property type="match status" value="1"/>
</dbReference>
<dbReference type="Pfam" id="PF00072">
    <property type="entry name" value="Response_reg"/>
    <property type="match status" value="1"/>
</dbReference>
<keyword evidence="6" id="KW-0238">DNA-binding</keyword>
<dbReference type="PANTHER" id="PTHR42713">
    <property type="entry name" value="HISTIDINE KINASE-RELATED"/>
    <property type="match status" value="1"/>
</dbReference>
<evidence type="ECO:0000256" key="5">
    <source>
        <dbReference type="ARBA" id="ARBA00023015"/>
    </source>
</evidence>
<comment type="subcellular location">
    <subcellularLocation>
        <location evidence="1">Cytoplasm</location>
    </subcellularLocation>
</comment>
<evidence type="ECO:0000259" key="10">
    <source>
        <dbReference type="PROSITE" id="PS50110"/>
    </source>
</evidence>
<dbReference type="SUPFAM" id="SSF52172">
    <property type="entry name" value="CheY-like"/>
    <property type="match status" value="1"/>
</dbReference>
<dbReference type="RefSeq" id="WP_173128585.1">
    <property type="nucleotide sequence ID" value="NZ_JABMKX010000002.1"/>
</dbReference>
<dbReference type="SUPFAM" id="SSF46689">
    <property type="entry name" value="Homeodomain-like"/>
    <property type="match status" value="2"/>
</dbReference>
<dbReference type="InterPro" id="IPR001789">
    <property type="entry name" value="Sig_transdc_resp-reg_receiver"/>
</dbReference>
<dbReference type="Pfam" id="PF12833">
    <property type="entry name" value="HTH_18"/>
    <property type="match status" value="1"/>
</dbReference>
<keyword evidence="4" id="KW-0902">Two-component regulatory system</keyword>
<dbReference type="EMBL" id="JABMKX010000002">
    <property type="protein sequence ID" value="NQX44652.1"/>
    <property type="molecule type" value="Genomic_DNA"/>
</dbReference>
<dbReference type="SMART" id="SM00448">
    <property type="entry name" value="REC"/>
    <property type="match status" value="1"/>
</dbReference>
<evidence type="ECO:0000256" key="8">
    <source>
        <dbReference type="PROSITE-ProRule" id="PRU00169"/>
    </source>
</evidence>
<proteinExistence type="predicted"/>
<sequence>MKYKVLIVDDEPLILKSLQTSIHWSGMDCEVIGTAEDGEEALELMQSELPDILLTDISMPGMNGIELLEQISRWPERPEVIILSGYSDFEYARKGLQYRVFDYILKPIDPLELEKCIHSMIAWFQEKEQVRHSTMKQQLYDAMMGSGFDSSKFHSTAMYRAAVILADDSSGLHLVQGEGMATPEGLRRFVYATSKRYAVVVFYIESEKAGFAEWTAAELQYLGSLLGDDKLIAAGSVVSGLAELAESYEEAVGILDLLQTLNSAETSQHRVWTMQEVDQSLSSRKTPAKQIGAALAYMNEHYREDLAIDQVAKHVAMSTSHLSALLKQMTGSTFLEHMTEMRIHQACMLLSGTNMKTYEIANQVGYTDQRYFSQVFKRKMNMTPSEYRAGFSRNADV</sequence>
<dbReference type="PANTHER" id="PTHR42713:SF3">
    <property type="entry name" value="TRANSCRIPTIONAL REGULATORY PROTEIN HPTR"/>
    <property type="match status" value="1"/>
</dbReference>
<evidence type="ECO:0000256" key="3">
    <source>
        <dbReference type="ARBA" id="ARBA00022553"/>
    </source>
</evidence>
<evidence type="ECO:0000256" key="1">
    <source>
        <dbReference type="ARBA" id="ARBA00004496"/>
    </source>
</evidence>
<name>A0ABX2DJ55_9BACL</name>
<dbReference type="InterPro" id="IPR018060">
    <property type="entry name" value="HTH_AraC"/>
</dbReference>
<dbReference type="Gene3D" id="3.40.50.2300">
    <property type="match status" value="1"/>
</dbReference>
<evidence type="ECO:0000256" key="2">
    <source>
        <dbReference type="ARBA" id="ARBA00022490"/>
    </source>
</evidence>